<feature type="compositionally biased region" description="Basic and acidic residues" evidence="1">
    <location>
        <begin position="294"/>
        <end position="316"/>
    </location>
</feature>
<protein>
    <recommendedName>
        <fullName evidence="2">CID domain-containing protein</fullName>
    </recommendedName>
</protein>
<dbReference type="InterPro" id="IPR008942">
    <property type="entry name" value="ENTH_VHS"/>
</dbReference>
<proteinExistence type="predicted"/>
<keyword evidence="4" id="KW-1185">Reference proteome</keyword>
<organism evidence="3 4">
    <name type="scientific">Cylindrobasidium torrendii FP15055 ss-10</name>
    <dbReference type="NCBI Taxonomy" id="1314674"/>
    <lineage>
        <taxon>Eukaryota</taxon>
        <taxon>Fungi</taxon>
        <taxon>Dikarya</taxon>
        <taxon>Basidiomycota</taxon>
        <taxon>Agaricomycotina</taxon>
        <taxon>Agaricomycetes</taxon>
        <taxon>Agaricomycetidae</taxon>
        <taxon>Agaricales</taxon>
        <taxon>Marasmiineae</taxon>
        <taxon>Physalacriaceae</taxon>
        <taxon>Cylindrobasidium</taxon>
    </lineage>
</organism>
<sequence length="450" mass="48937">MGLPNDFEDELEGIVHAKRLSASKVTKLTELALKYVEFDTDMVSLLYRTHISLPPPKKISSLYVFDALSRAAQTKVIKHNPPPDSVVGNYATFLAKIEALLDSVVRDMSLTGVSECKEKTRKILDIWTKGKTFPEATLLPLKSILADSEPKERTSASNVTSDPRIAPASKRSSTTPSSTPPQPPANAPAGADPSTVLAMLQKAGSVQDAATSPVNEAQQQLLQQLMQVAQSHTPTPPPINNVPVPRSAIDPSTIPSPNPVANAPISGAPLHSVQRVRDYGDRSAGPNVLATASDPRRARDPRQQIGREPRVRDSRSRSPPSRSGIRRDVRPYSPPHRPSMEKLKHNDTSTLERAENRPEITQTQPCNTVAVPMPLINGGAMNRNGVASAGRIAAGLEAFVPQMFDGSSPEAWSELGRMWQVTHKYAPTQNELLEFVMISMMQGTVSQSLW</sequence>
<dbReference type="Pfam" id="PF04818">
    <property type="entry name" value="CID"/>
    <property type="match status" value="1"/>
</dbReference>
<feature type="region of interest" description="Disordered" evidence="1">
    <location>
        <begin position="231"/>
        <end position="357"/>
    </location>
</feature>
<evidence type="ECO:0000313" key="4">
    <source>
        <dbReference type="Proteomes" id="UP000054007"/>
    </source>
</evidence>
<evidence type="ECO:0000256" key="1">
    <source>
        <dbReference type="SAM" id="MobiDB-lite"/>
    </source>
</evidence>
<reference evidence="3 4" key="1">
    <citation type="journal article" date="2015" name="Fungal Genet. Biol.">
        <title>Evolution of novel wood decay mechanisms in Agaricales revealed by the genome sequences of Fistulina hepatica and Cylindrobasidium torrendii.</title>
        <authorList>
            <person name="Floudas D."/>
            <person name="Held B.W."/>
            <person name="Riley R."/>
            <person name="Nagy L.G."/>
            <person name="Koehler G."/>
            <person name="Ransdell A.S."/>
            <person name="Younus H."/>
            <person name="Chow J."/>
            <person name="Chiniquy J."/>
            <person name="Lipzen A."/>
            <person name="Tritt A."/>
            <person name="Sun H."/>
            <person name="Haridas S."/>
            <person name="LaButti K."/>
            <person name="Ohm R.A."/>
            <person name="Kues U."/>
            <person name="Blanchette R.A."/>
            <person name="Grigoriev I.V."/>
            <person name="Minto R.E."/>
            <person name="Hibbett D.S."/>
        </authorList>
    </citation>
    <scope>NUCLEOTIDE SEQUENCE [LARGE SCALE GENOMIC DNA]</scope>
    <source>
        <strain evidence="3 4">FP15055 ss-10</strain>
    </source>
</reference>
<dbReference type="SMART" id="SM00582">
    <property type="entry name" value="RPR"/>
    <property type="match status" value="1"/>
</dbReference>
<dbReference type="EMBL" id="KN880466">
    <property type="protein sequence ID" value="KIY70595.1"/>
    <property type="molecule type" value="Genomic_DNA"/>
</dbReference>
<accession>A0A0D7BK30</accession>
<dbReference type="Gene3D" id="1.25.40.90">
    <property type="match status" value="1"/>
</dbReference>
<feature type="region of interest" description="Disordered" evidence="1">
    <location>
        <begin position="148"/>
        <end position="192"/>
    </location>
</feature>
<dbReference type="PROSITE" id="PS51391">
    <property type="entry name" value="CID"/>
    <property type="match status" value="1"/>
</dbReference>
<dbReference type="OrthoDB" id="79367at2759"/>
<dbReference type="AlphaFoldDB" id="A0A0D7BK30"/>
<dbReference type="STRING" id="1314674.A0A0D7BK30"/>
<name>A0A0D7BK30_9AGAR</name>
<evidence type="ECO:0000313" key="3">
    <source>
        <dbReference type="EMBL" id="KIY70595.1"/>
    </source>
</evidence>
<dbReference type="InterPro" id="IPR006569">
    <property type="entry name" value="CID_dom"/>
</dbReference>
<feature type="domain" description="CID" evidence="2">
    <location>
        <begin position="1"/>
        <end position="149"/>
    </location>
</feature>
<dbReference type="SUPFAM" id="SSF48464">
    <property type="entry name" value="ENTH/VHS domain"/>
    <property type="match status" value="1"/>
</dbReference>
<feature type="compositionally biased region" description="Low complexity" evidence="1">
    <location>
        <begin position="166"/>
        <end position="177"/>
    </location>
</feature>
<dbReference type="Proteomes" id="UP000054007">
    <property type="component" value="Unassembled WGS sequence"/>
</dbReference>
<feature type="compositionally biased region" description="Basic and acidic residues" evidence="1">
    <location>
        <begin position="338"/>
        <end position="357"/>
    </location>
</feature>
<gene>
    <name evidence="3" type="ORF">CYLTODRAFT_419686</name>
</gene>
<evidence type="ECO:0000259" key="2">
    <source>
        <dbReference type="PROSITE" id="PS51391"/>
    </source>
</evidence>